<proteinExistence type="predicted"/>
<dbReference type="GO" id="GO:0035838">
    <property type="term" value="C:growing cell tip"/>
    <property type="evidence" value="ECO:0007669"/>
    <property type="project" value="TreeGrafter"/>
</dbReference>
<dbReference type="AlphaFoldDB" id="A0AA39P836"/>
<evidence type="ECO:0000313" key="2">
    <source>
        <dbReference type="EMBL" id="KAK0478849.1"/>
    </source>
</evidence>
<comment type="caution">
    <text evidence="2">The sequence shown here is derived from an EMBL/GenBank/DDBJ whole genome shotgun (WGS) entry which is preliminary data.</text>
</comment>
<dbReference type="EMBL" id="JAUEPR010000013">
    <property type="protein sequence ID" value="KAK0478849.1"/>
    <property type="molecule type" value="Genomic_DNA"/>
</dbReference>
<gene>
    <name evidence="2" type="ORF">IW261DRAFT_1481227</name>
</gene>
<organism evidence="2 3">
    <name type="scientific">Armillaria novae-zelandiae</name>
    <dbReference type="NCBI Taxonomy" id="153914"/>
    <lineage>
        <taxon>Eukaryota</taxon>
        <taxon>Fungi</taxon>
        <taxon>Dikarya</taxon>
        <taxon>Basidiomycota</taxon>
        <taxon>Agaricomycotina</taxon>
        <taxon>Agaricomycetes</taxon>
        <taxon>Agaricomycetidae</taxon>
        <taxon>Agaricales</taxon>
        <taxon>Marasmiineae</taxon>
        <taxon>Physalacriaceae</taxon>
        <taxon>Armillaria</taxon>
    </lineage>
</organism>
<dbReference type="Proteomes" id="UP001175227">
    <property type="component" value="Unassembled WGS sequence"/>
</dbReference>
<keyword evidence="1" id="KW-0812">Transmembrane</keyword>
<keyword evidence="1" id="KW-0472">Membrane</keyword>
<dbReference type="InterPro" id="IPR051380">
    <property type="entry name" value="pH-response_reg_palI/RIM9"/>
</dbReference>
<protein>
    <recommendedName>
        <fullName evidence="4">Pali-domain-containing protein</fullName>
    </recommendedName>
</protein>
<evidence type="ECO:0008006" key="4">
    <source>
        <dbReference type="Google" id="ProtNLM"/>
    </source>
</evidence>
<dbReference type="GO" id="GO:0005886">
    <property type="term" value="C:plasma membrane"/>
    <property type="evidence" value="ECO:0007669"/>
    <property type="project" value="TreeGrafter"/>
</dbReference>
<feature type="transmembrane region" description="Helical" evidence="1">
    <location>
        <begin position="7"/>
        <end position="30"/>
    </location>
</feature>
<accession>A0AA39P836</accession>
<sequence>MTRAFCIPGIIFLFCAFVLSFLTSISLPYLTGLDIARTTVVNAGRVGGEGVKQIRTDNARTCEDASHGYTLFIQNSDRTETVDIGSSWTRGLAVHPRLHVTFIALLMSFSQHVTVTLLASITSFLAAFLTLIAFACDIALLVYLKHQVNKLNDLDPSTKGGPGFWLTFVSLILLPPCRMHGARLSGAGASYPQLPHRFRRN</sequence>
<dbReference type="PANTHER" id="PTHR28013">
    <property type="entry name" value="PROTEIN DCV1-RELATED"/>
    <property type="match status" value="1"/>
</dbReference>
<name>A0AA39P836_9AGAR</name>
<evidence type="ECO:0000313" key="3">
    <source>
        <dbReference type="Proteomes" id="UP001175227"/>
    </source>
</evidence>
<dbReference type="PANTHER" id="PTHR28013:SF4">
    <property type="entry name" value="MARVEL DOMAIN-CONTAINING PROTEIN"/>
    <property type="match status" value="1"/>
</dbReference>
<keyword evidence="3" id="KW-1185">Reference proteome</keyword>
<keyword evidence="1" id="KW-1133">Transmembrane helix</keyword>
<dbReference type="GO" id="GO:0032153">
    <property type="term" value="C:cell division site"/>
    <property type="evidence" value="ECO:0007669"/>
    <property type="project" value="TreeGrafter"/>
</dbReference>
<evidence type="ECO:0000256" key="1">
    <source>
        <dbReference type="SAM" id="Phobius"/>
    </source>
</evidence>
<reference evidence="2" key="1">
    <citation type="submission" date="2023-06" db="EMBL/GenBank/DDBJ databases">
        <authorList>
            <consortium name="Lawrence Berkeley National Laboratory"/>
            <person name="Ahrendt S."/>
            <person name="Sahu N."/>
            <person name="Indic B."/>
            <person name="Wong-Bajracharya J."/>
            <person name="Merenyi Z."/>
            <person name="Ke H.-M."/>
            <person name="Monk M."/>
            <person name="Kocsube S."/>
            <person name="Drula E."/>
            <person name="Lipzen A."/>
            <person name="Balint B."/>
            <person name="Henrissat B."/>
            <person name="Andreopoulos B."/>
            <person name="Martin F.M."/>
            <person name="Harder C.B."/>
            <person name="Rigling D."/>
            <person name="Ford K.L."/>
            <person name="Foster G.D."/>
            <person name="Pangilinan J."/>
            <person name="Papanicolaou A."/>
            <person name="Barry K."/>
            <person name="LaButti K."/>
            <person name="Viragh M."/>
            <person name="Koriabine M."/>
            <person name="Yan M."/>
            <person name="Riley R."/>
            <person name="Champramary S."/>
            <person name="Plett K.L."/>
            <person name="Tsai I.J."/>
            <person name="Slot J."/>
            <person name="Sipos G."/>
            <person name="Plett J."/>
            <person name="Nagy L.G."/>
            <person name="Grigoriev I.V."/>
        </authorList>
    </citation>
    <scope>NUCLEOTIDE SEQUENCE</scope>
    <source>
        <strain evidence="2">ICMP 16352</strain>
    </source>
</reference>